<dbReference type="InterPro" id="IPR013783">
    <property type="entry name" value="Ig-like_fold"/>
</dbReference>
<dbReference type="AlphaFoldDB" id="A0AB33K0T0"/>
<evidence type="ECO:0000256" key="2">
    <source>
        <dbReference type="SAM" id="Phobius"/>
    </source>
</evidence>
<feature type="signal peptide" evidence="3">
    <location>
        <begin position="1"/>
        <end position="28"/>
    </location>
</feature>
<keyword evidence="3" id="KW-0732">Signal</keyword>
<feature type="compositionally biased region" description="Polar residues" evidence="1">
    <location>
        <begin position="486"/>
        <end position="500"/>
    </location>
</feature>
<evidence type="ECO:0000256" key="1">
    <source>
        <dbReference type="SAM" id="MobiDB-lite"/>
    </source>
</evidence>
<reference evidence="4" key="1">
    <citation type="submission" date="2024-07" db="EMBL/GenBank/DDBJ databases">
        <title>Complete genome sequences of cellulolytic bacteria, Kitasatospora sp. CMC57 and Streptomyces sp. CMC78, isolated from Japanese agricultural soil.</title>
        <authorList>
            <person name="Hashimoto T."/>
            <person name="Ito M."/>
            <person name="Iwamoto M."/>
            <person name="Fukahori D."/>
            <person name="Shoda T."/>
            <person name="Sakoda M."/>
            <person name="Morohoshi T."/>
            <person name="Mitsuboshi M."/>
            <person name="Nishizawa T."/>
        </authorList>
    </citation>
    <scope>NUCLEOTIDE SEQUENCE</scope>
    <source>
        <strain evidence="4">CMC57</strain>
    </source>
</reference>
<evidence type="ECO:0000313" key="4">
    <source>
        <dbReference type="EMBL" id="BFP47318.1"/>
    </source>
</evidence>
<feature type="transmembrane region" description="Helical" evidence="2">
    <location>
        <begin position="518"/>
        <end position="537"/>
    </location>
</feature>
<feature type="chain" id="PRO_5044316200" description="Peptidase" evidence="3">
    <location>
        <begin position="29"/>
        <end position="546"/>
    </location>
</feature>
<dbReference type="GO" id="GO:0005975">
    <property type="term" value="P:carbohydrate metabolic process"/>
    <property type="evidence" value="ECO:0007669"/>
    <property type="project" value="UniProtKB-ARBA"/>
</dbReference>
<proteinExistence type="predicted"/>
<name>A0AB33K0T0_9ACTN</name>
<evidence type="ECO:0008006" key="5">
    <source>
        <dbReference type="Google" id="ProtNLM"/>
    </source>
</evidence>
<keyword evidence="2" id="KW-0472">Membrane</keyword>
<gene>
    <name evidence="4" type="ORF">KCMC57_36860</name>
</gene>
<evidence type="ECO:0000256" key="3">
    <source>
        <dbReference type="SAM" id="SignalP"/>
    </source>
</evidence>
<keyword evidence="2" id="KW-1133">Transmembrane helix</keyword>
<protein>
    <recommendedName>
        <fullName evidence="5">Peptidase</fullName>
    </recommendedName>
</protein>
<keyword evidence="2" id="KW-0812">Transmembrane</keyword>
<feature type="region of interest" description="Disordered" evidence="1">
    <location>
        <begin position="447"/>
        <end position="510"/>
    </location>
</feature>
<sequence length="546" mass="55421">MALLRPAHLLGVAATTLALAVPALPAAADDGLRLTLEGPSVTSVPADPAEHRLMAIRLVTAGETRINDIVISYDTRDLAGVAELTTDGSSWGDSCTVTGTVHTCKRVYMYEGLGNAIGNPVLGAAKDARPGARGILHVTATGPDTAETAKDVEVIVGGPDLRLTPVPPQRVEPGGTAEVRLEITNSGSLPANRVIVAMNGRDGVEFKQRFANCEYSSDPALGGRPASTDVICTVDSTVAPGETVMLDPLQLGITASSSQGYATFHVLANLETEWDTVQIRPKYDLTPGSGPRLTFGRPEAPVGTVGGPNILRDPLGVGYQNHASSANLEKLTVAVGVSTDYVAAAEWAPEADGRSGRLGIQLQNNGPGEIHPPDSGYALSIDLSLPKGAKATGVPDHCAVTGGSDDTRAYYTCSLAGLLPGYNGGTFPFAVELAPEAAGATAEVSLRSRPATGGPGQPAGLTPWDPDPGNDSVTVRLGETSGGAAPTTSPGPSGDSTATSRAPGSLGSTGGGGGAGPLIGAGIAVILLGCGVIVLTLRRRRAGTHP</sequence>
<accession>A0AB33K0T0</accession>
<organism evidence="4">
    <name type="scientific">Kitasatospora sp. CMC57</name>
    <dbReference type="NCBI Taxonomy" id="3231513"/>
    <lineage>
        <taxon>Bacteria</taxon>
        <taxon>Bacillati</taxon>
        <taxon>Actinomycetota</taxon>
        <taxon>Actinomycetes</taxon>
        <taxon>Kitasatosporales</taxon>
        <taxon>Streptomycetaceae</taxon>
        <taxon>Kitasatospora</taxon>
    </lineage>
</organism>
<dbReference type="EMBL" id="AP035881">
    <property type="protein sequence ID" value="BFP47318.1"/>
    <property type="molecule type" value="Genomic_DNA"/>
</dbReference>
<dbReference type="Gene3D" id="2.60.40.10">
    <property type="entry name" value="Immunoglobulins"/>
    <property type="match status" value="1"/>
</dbReference>